<keyword evidence="2" id="KW-0143">Chaperone</keyword>
<dbReference type="Proteomes" id="UP001642484">
    <property type="component" value="Unassembled WGS sequence"/>
</dbReference>
<dbReference type="InterPro" id="IPR036386">
    <property type="entry name" value="HscB_C_sf"/>
</dbReference>
<evidence type="ECO:0000259" key="3">
    <source>
        <dbReference type="Pfam" id="PF07743"/>
    </source>
</evidence>
<evidence type="ECO:0000313" key="4">
    <source>
        <dbReference type="EMBL" id="CAK9059602.1"/>
    </source>
</evidence>
<dbReference type="Pfam" id="PF07743">
    <property type="entry name" value="HSCB_C"/>
    <property type="match status" value="1"/>
</dbReference>
<dbReference type="Gene3D" id="1.20.1280.20">
    <property type="entry name" value="HscB, C-terminal domain"/>
    <property type="match status" value="1"/>
</dbReference>
<sequence length="135" mass="16129">MVLHAVHGLLPWWKHQGQAFQPSFPATQAAVLRSPLRRAQYWMELNGQKILLEEQRIEDMQTMMEVMETSEELDAAKTQSEVDGLRQRNRSKIESVESELSEIFKHEDWMTARHRVERLQMLTRLQERMDDWRPK</sequence>
<evidence type="ECO:0000256" key="2">
    <source>
        <dbReference type="ARBA" id="ARBA00023186"/>
    </source>
</evidence>
<name>A0ABP0N970_9DINO</name>
<protein>
    <recommendedName>
        <fullName evidence="3">Co-chaperone HscB C-terminal oligomerisation domain-containing protein</fullName>
    </recommendedName>
</protein>
<gene>
    <name evidence="4" type="ORF">CCMP2556_LOCUS29347</name>
</gene>
<keyword evidence="5" id="KW-1185">Reference proteome</keyword>
<organism evidence="4 5">
    <name type="scientific">Durusdinium trenchii</name>
    <dbReference type="NCBI Taxonomy" id="1381693"/>
    <lineage>
        <taxon>Eukaryota</taxon>
        <taxon>Sar</taxon>
        <taxon>Alveolata</taxon>
        <taxon>Dinophyceae</taxon>
        <taxon>Suessiales</taxon>
        <taxon>Symbiodiniaceae</taxon>
        <taxon>Durusdinium</taxon>
    </lineage>
</organism>
<comment type="caution">
    <text evidence="4">The sequence shown here is derived from an EMBL/GenBank/DDBJ whole genome shotgun (WGS) entry which is preliminary data.</text>
</comment>
<evidence type="ECO:0000256" key="1">
    <source>
        <dbReference type="ARBA" id="ARBA00010476"/>
    </source>
</evidence>
<dbReference type="PANTHER" id="PTHR14021">
    <property type="entry name" value="IRON-SULFUR CLUSTER CO-CHAPERONE PROTEIN HSCB"/>
    <property type="match status" value="1"/>
</dbReference>
<dbReference type="EMBL" id="CAXAMN010021440">
    <property type="protein sequence ID" value="CAK9059602.1"/>
    <property type="molecule type" value="Genomic_DNA"/>
</dbReference>
<dbReference type="InterPro" id="IPR009073">
    <property type="entry name" value="HscB_oligo_C"/>
</dbReference>
<dbReference type="PANTHER" id="PTHR14021:SF15">
    <property type="entry name" value="IRON-SULFUR CLUSTER CO-CHAPERONE PROTEIN HSCB"/>
    <property type="match status" value="1"/>
</dbReference>
<reference evidence="4 5" key="1">
    <citation type="submission" date="2024-02" db="EMBL/GenBank/DDBJ databases">
        <authorList>
            <person name="Chen Y."/>
            <person name="Shah S."/>
            <person name="Dougan E. K."/>
            <person name="Thang M."/>
            <person name="Chan C."/>
        </authorList>
    </citation>
    <scope>NUCLEOTIDE SEQUENCE [LARGE SCALE GENOMIC DNA]</scope>
</reference>
<dbReference type="InterPro" id="IPR004640">
    <property type="entry name" value="HscB"/>
</dbReference>
<feature type="domain" description="Co-chaperone HscB C-terminal oligomerisation" evidence="3">
    <location>
        <begin position="58"/>
        <end position="128"/>
    </location>
</feature>
<dbReference type="NCBIfam" id="TIGR00714">
    <property type="entry name" value="hscB"/>
    <property type="match status" value="1"/>
</dbReference>
<comment type="similarity">
    <text evidence="1">Belongs to the HscB family.</text>
</comment>
<evidence type="ECO:0000313" key="5">
    <source>
        <dbReference type="Proteomes" id="UP001642484"/>
    </source>
</evidence>
<dbReference type="SUPFAM" id="SSF47144">
    <property type="entry name" value="HSC20 (HSCB), C-terminal oligomerisation domain"/>
    <property type="match status" value="1"/>
</dbReference>
<accession>A0ABP0N970</accession>
<proteinExistence type="inferred from homology"/>